<evidence type="ECO:0000313" key="3">
    <source>
        <dbReference type="Proteomes" id="UP000593566"/>
    </source>
</evidence>
<dbReference type="Proteomes" id="UP000593566">
    <property type="component" value="Unassembled WGS sequence"/>
</dbReference>
<reference evidence="2 3" key="1">
    <citation type="journal article" date="2020" name="Genomics">
        <title>Complete, high-quality genomes from long-read metagenomic sequencing of two wolf lichen thalli reveals enigmatic genome architecture.</title>
        <authorList>
            <person name="McKenzie S.K."/>
            <person name="Walston R.F."/>
            <person name="Allen J.L."/>
        </authorList>
    </citation>
    <scope>NUCLEOTIDE SEQUENCE [LARGE SCALE GENOMIC DNA]</scope>
    <source>
        <strain evidence="2">WasteWater1</strain>
    </source>
</reference>
<dbReference type="EMBL" id="JACCJB010000010">
    <property type="protein sequence ID" value="KAF6223675.1"/>
    <property type="molecule type" value="Genomic_DNA"/>
</dbReference>
<protein>
    <submittedName>
        <fullName evidence="2">Uncharacterized protein</fullName>
    </submittedName>
</protein>
<feature type="region of interest" description="Disordered" evidence="1">
    <location>
        <begin position="132"/>
        <end position="175"/>
    </location>
</feature>
<keyword evidence="3" id="KW-1185">Reference proteome</keyword>
<feature type="region of interest" description="Disordered" evidence="1">
    <location>
        <begin position="33"/>
        <end position="63"/>
    </location>
</feature>
<evidence type="ECO:0000256" key="1">
    <source>
        <dbReference type="SAM" id="MobiDB-lite"/>
    </source>
</evidence>
<feature type="region of interest" description="Disordered" evidence="1">
    <location>
        <begin position="91"/>
        <end position="112"/>
    </location>
</feature>
<name>A0A8H6CHZ2_9LECA</name>
<gene>
    <name evidence="2" type="ORF">HO133_000518</name>
</gene>
<feature type="region of interest" description="Disordered" evidence="1">
    <location>
        <begin position="263"/>
        <end position="285"/>
    </location>
</feature>
<sequence length="285" mass="31373">MRPLPPAPDLPDLAEVLRKATVEGIRQGIAWAKKDKEEEESRLEIKRERDQSPESLFVTQDKNTKTDTHVAVTTLSSGPFAGLLSAKKRVREDTDLEEESMASYGSAGKLGKKAHDMAAKAKAWSAAADGGYLVENGKPDITVRKTSYQTSRDLSPSSNSKPSQPPTDPSLEQKYGSKEMALDVSIRFLSDVLGRELRKGHYTGRGILGKGPFSVVCGRSRTLAETPPSLTQIRRSLRGLQEVSNGTRARFKIFDHKIQPKGRCAAQISGQKTRQKTRQKNGDRV</sequence>
<organism evidence="2 3">
    <name type="scientific">Letharia lupina</name>
    <dbReference type="NCBI Taxonomy" id="560253"/>
    <lineage>
        <taxon>Eukaryota</taxon>
        <taxon>Fungi</taxon>
        <taxon>Dikarya</taxon>
        <taxon>Ascomycota</taxon>
        <taxon>Pezizomycotina</taxon>
        <taxon>Lecanoromycetes</taxon>
        <taxon>OSLEUM clade</taxon>
        <taxon>Lecanoromycetidae</taxon>
        <taxon>Lecanorales</taxon>
        <taxon>Lecanorineae</taxon>
        <taxon>Parmeliaceae</taxon>
        <taxon>Letharia</taxon>
    </lineage>
</organism>
<dbReference type="RefSeq" id="XP_037152892.1">
    <property type="nucleotide sequence ID" value="XM_037291457.1"/>
</dbReference>
<proteinExistence type="predicted"/>
<evidence type="ECO:0000313" key="2">
    <source>
        <dbReference type="EMBL" id="KAF6223675.1"/>
    </source>
</evidence>
<dbReference type="GeneID" id="59328937"/>
<comment type="caution">
    <text evidence="2">The sequence shown here is derived from an EMBL/GenBank/DDBJ whole genome shotgun (WGS) entry which is preliminary data.</text>
</comment>
<dbReference type="AlphaFoldDB" id="A0A8H6CHZ2"/>
<accession>A0A8H6CHZ2</accession>
<feature type="compositionally biased region" description="Basic and acidic residues" evidence="1">
    <location>
        <begin position="42"/>
        <end position="52"/>
    </location>
</feature>
<feature type="compositionally biased region" description="Polar residues" evidence="1">
    <location>
        <begin position="144"/>
        <end position="154"/>
    </location>
</feature>